<evidence type="ECO:0000313" key="2">
    <source>
        <dbReference type="EMBL" id="ESU44176.1"/>
    </source>
</evidence>
<comment type="caution">
    <text evidence="2">The sequence shown here is derived from an EMBL/GenBank/DDBJ whole genome shotgun (WGS) entry which is preliminary data.</text>
</comment>
<proteinExistence type="predicted"/>
<dbReference type="EMBL" id="AHHH01000028">
    <property type="protein sequence ID" value="ESU44176.1"/>
    <property type="molecule type" value="Genomic_DNA"/>
</dbReference>
<keyword evidence="2" id="KW-0067">ATP-binding</keyword>
<reference evidence="2 3" key="2">
    <citation type="journal article" date="2013" name="Genome Biol. Evol.">
        <title>Genome sequencing of Giardia lamblia genotypes A2 and B isolates (DH and GS) and comparative analysis with the genomes of genotypes A1 and E (WB and Pig).</title>
        <authorList>
            <person name="Adam R.D."/>
            <person name="Dahlstrom E.W."/>
            <person name="Martens C.A."/>
            <person name="Bruno D.P."/>
            <person name="Barbian K.D."/>
            <person name="Ricklefs S.M."/>
            <person name="Hernandez M.M."/>
            <person name="Narla N.P."/>
            <person name="Patel R.B."/>
            <person name="Porcella S.F."/>
            <person name="Nash T.E."/>
        </authorList>
    </citation>
    <scope>NUCLEOTIDE SEQUENCE [LARGE SCALE GENOMIC DNA]</scope>
    <source>
        <strain evidence="2 3">GS</strain>
    </source>
</reference>
<organism evidence="2 3">
    <name type="scientific">Giardia intestinalis</name>
    <name type="common">Giardia lamblia</name>
    <dbReference type="NCBI Taxonomy" id="5741"/>
    <lineage>
        <taxon>Eukaryota</taxon>
        <taxon>Metamonada</taxon>
        <taxon>Diplomonadida</taxon>
        <taxon>Hexamitidae</taxon>
        <taxon>Giardiinae</taxon>
        <taxon>Giardia</taxon>
    </lineage>
</organism>
<dbReference type="AlphaFoldDB" id="V6TZM8"/>
<sequence length="49" mass="5581">VDLGEHAEVCSREARPQKGPRRQGSMESVYVTEQKGRSISKHYLKESVH</sequence>
<name>V6TZM8_GIAIN</name>
<feature type="non-terminal residue" evidence="2">
    <location>
        <position position="1"/>
    </location>
</feature>
<evidence type="ECO:0000313" key="3">
    <source>
        <dbReference type="Proteomes" id="UP000018040"/>
    </source>
</evidence>
<evidence type="ECO:0000256" key="1">
    <source>
        <dbReference type="SAM" id="MobiDB-lite"/>
    </source>
</evidence>
<protein>
    <submittedName>
        <fullName evidence="2">Superfamily II DNA and RNA helicase</fullName>
    </submittedName>
</protein>
<keyword evidence="2" id="KW-0547">Nucleotide-binding</keyword>
<keyword evidence="2" id="KW-0347">Helicase</keyword>
<feature type="compositionally biased region" description="Basic and acidic residues" evidence="1">
    <location>
        <begin position="1"/>
        <end position="16"/>
    </location>
</feature>
<dbReference type="Proteomes" id="UP000018040">
    <property type="component" value="Unassembled WGS sequence"/>
</dbReference>
<reference evidence="3" key="1">
    <citation type="submission" date="2012-02" db="EMBL/GenBank/DDBJ databases">
        <title>Genome sequencing of Giardia lamblia Genotypes A2 and B isolates (DH and GS) and comparative analysis with the genomes of Genotypes A1 and E (WB and Pig).</title>
        <authorList>
            <person name="Adam R."/>
            <person name="Dahlstrom E."/>
            <person name="Martens C."/>
            <person name="Bruno D."/>
            <person name="Barbian K."/>
            <person name="Porcella S.F."/>
            <person name="Nash T."/>
        </authorList>
    </citation>
    <scope>NUCLEOTIDE SEQUENCE</scope>
    <source>
        <strain evidence="3">GS</strain>
    </source>
</reference>
<feature type="region of interest" description="Disordered" evidence="1">
    <location>
        <begin position="1"/>
        <end position="49"/>
    </location>
</feature>
<gene>
    <name evidence="2" type="ORF">GSB_151719</name>
</gene>
<accession>V6TZM8</accession>
<dbReference type="GO" id="GO:0004386">
    <property type="term" value="F:helicase activity"/>
    <property type="evidence" value="ECO:0007669"/>
    <property type="project" value="UniProtKB-KW"/>
</dbReference>
<keyword evidence="2" id="KW-0378">Hydrolase</keyword>